<dbReference type="Proteomes" id="UP000028030">
    <property type="component" value="Unassembled WGS sequence"/>
</dbReference>
<proteinExistence type="predicted"/>
<evidence type="ECO:0000313" key="3">
    <source>
        <dbReference type="Proteomes" id="UP000028030"/>
    </source>
</evidence>
<feature type="transmembrane region" description="Helical" evidence="1">
    <location>
        <begin position="6"/>
        <end position="29"/>
    </location>
</feature>
<organism evidence="2 3">
    <name type="scientific">Streptococcus mitis</name>
    <dbReference type="NCBI Taxonomy" id="28037"/>
    <lineage>
        <taxon>Bacteria</taxon>
        <taxon>Bacillati</taxon>
        <taxon>Bacillota</taxon>
        <taxon>Bacilli</taxon>
        <taxon>Lactobacillales</taxon>
        <taxon>Streptococcaceae</taxon>
        <taxon>Streptococcus</taxon>
        <taxon>Streptococcus mitis group</taxon>
    </lineage>
</organism>
<dbReference type="RefSeq" id="WP_200872275.1">
    <property type="nucleotide sequence ID" value="NZ_JPFW01000008.1"/>
</dbReference>
<comment type="caution">
    <text evidence="2">The sequence shown here is derived from an EMBL/GenBank/DDBJ whole genome shotgun (WGS) entry which is preliminary data.</text>
</comment>
<dbReference type="AlphaFoldDB" id="A0A081QAP4"/>
<keyword evidence="1" id="KW-1133">Transmembrane helix</keyword>
<protein>
    <submittedName>
        <fullName evidence="2">Uncharacterized protein</fullName>
    </submittedName>
</protein>
<evidence type="ECO:0000313" key="2">
    <source>
        <dbReference type="EMBL" id="KEQ40017.1"/>
    </source>
</evidence>
<dbReference type="EMBL" id="JPFW01000008">
    <property type="protein sequence ID" value="KEQ40017.1"/>
    <property type="molecule type" value="Genomic_DNA"/>
</dbReference>
<accession>A0A081QAP4</accession>
<reference evidence="2 3" key="1">
    <citation type="submission" date="2014-05" db="EMBL/GenBank/DDBJ databases">
        <authorList>
            <person name="Daugherty S.C."/>
            <person name="Tallon L.J."/>
            <person name="Sadzewicz L."/>
            <person name="Kilian M."/>
            <person name="Tettelin H."/>
        </authorList>
    </citation>
    <scope>NUCLEOTIDE SEQUENCE [LARGE SCALE GENOMIC DNA]</scope>
    <source>
        <strain evidence="2 3">SK642</strain>
    </source>
</reference>
<keyword evidence="1" id="KW-0472">Membrane</keyword>
<sequence length="51" mass="5636">MQKKDVYLICMTMIICSIIIGLIIGSFILHGLEDIAAIINHGLLTINQSIH</sequence>
<keyword evidence="1" id="KW-0812">Transmembrane</keyword>
<dbReference type="PATRIC" id="fig|28037.97.peg.1213"/>
<gene>
    <name evidence="2" type="ORF">SK642_1275</name>
</gene>
<evidence type="ECO:0000256" key="1">
    <source>
        <dbReference type="SAM" id="Phobius"/>
    </source>
</evidence>
<name>A0A081QAP4_STRMT</name>